<dbReference type="STRING" id="1616.IV73_GL000019"/>
<evidence type="ECO:0000313" key="1">
    <source>
        <dbReference type="EMBL" id="KRN75538.1"/>
    </source>
</evidence>
<organism evidence="1 2">
    <name type="scientific">Weissella kandleri</name>
    <dbReference type="NCBI Taxonomy" id="1616"/>
    <lineage>
        <taxon>Bacteria</taxon>
        <taxon>Bacillati</taxon>
        <taxon>Bacillota</taxon>
        <taxon>Bacilli</taxon>
        <taxon>Lactobacillales</taxon>
        <taxon>Lactobacillaceae</taxon>
        <taxon>Weissella</taxon>
    </lineage>
</organism>
<reference evidence="1 2" key="1">
    <citation type="journal article" date="2015" name="Genome Announc.">
        <title>Expanding the biotechnology potential of lactobacilli through comparative genomics of 213 strains and associated genera.</title>
        <authorList>
            <person name="Sun Z."/>
            <person name="Harris H.M."/>
            <person name="McCann A."/>
            <person name="Guo C."/>
            <person name="Argimon S."/>
            <person name="Zhang W."/>
            <person name="Yang X."/>
            <person name="Jeffery I.B."/>
            <person name="Cooney J.C."/>
            <person name="Kagawa T.F."/>
            <person name="Liu W."/>
            <person name="Song Y."/>
            <person name="Salvetti E."/>
            <person name="Wrobel A."/>
            <person name="Rasinkangas P."/>
            <person name="Parkhill J."/>
            <person name="Rea M.C."/>
            <person name="O'Sullivan O."/>
            <person name="Ritari J."/>
            <person name="Douillard F.P."/>
            <person name="Paul Ross R."/>
            <person name="Yang R."/>
            <person name="Briner A.E."/>
            <person name="Felis G.E."/>
            <person name="de Vos W.M."/>
            <person name="Barrangou R."/>
            <person name="Klaenhammer T.R."/>
            <person name="Caufield P.W."/>
            <person name="Cui Y."/>
            <person name="Zhang H."/>
            <person name="O'Toole P.W."/>
        </authorList>
    </citation>
    <scope>NUCLEOTIDE SEQUENCE [LARGE SCALE GENOMIC DNA]</scope>
    <source>
        <strain evidence="1 2">DSM 20593</strain>
    </source>
</reference>
<gene>
    <name evidence="1" type="ORF">IV73_GL000019</name>
</gene>
<keyword evidence="2" id="KW-1185">Reference proteome</keyword>
<dbReference type="EMBL" id="JQBP01000001">
    <property type="protein sequence ID" value="KRN75538.1"/>
    <property type="molecule type" value="Genomic_DNA"/>
</dbReference>
<sequence length="164" mass="18737">MLSNLEETSMQIIKDYDDFKIINLDAKDPRPEEPTSLPVGSSGLMVSSSKDGAYLEEMVSWPATYLMWVAGDWEPLVDRLVIDRWHWALVHQVYQRSLIRVAGDLTTGQQLGAWWSEQGVPILNAGSRLMLHRQNLQVPTTKVSQRQIINTHIPADFPRNFNHL</sequence>
<accession>A0A0R2JDV1</accession>
<comment type="caution">
    <text evidence="1">The sequence shown here is derived from an EMBL/GenBank/DDBJ whole genome shotgun (WGS) entry which is preliminary data.</text>
</comment>
<dbReference type="AlphaFoldDB" id="A0A0R2JDV1"/>
<name>A0A0R2JDV1_9LACO</name>
<evidence type="ECO:0000313" key="2">
    <source>
        <dbReference type="Proteomes" id="UP000051655"/>
    </source>
</evidence>
<proteinExistence type="predicted"/>
<protein>
    <submittedName>
        <fullName evidence="1">Uncharacterized protein</fullName>
    </submittedName>
</protein>
<dbReference type="Proteomes" id="UP000051655">
    <property type="component" value="Unassembled WGS sequence"/>
</dbReference>
<dbReference type="PATRIC" id="fig|1616.3.peg.19"/>